<comment type="caution">
    <text evidence="12">The sequence shown here is derived from an EMBL/GenBank/DDBJ whole genome shotgun (WGS) entry which is preliminary data.</text>
</comment>
<feature type="transmembrane region" description="Helical" evidence="11">
    <location>
        <begin position="122"/>
        <end position="139"/>
    </location>
</feature>
<dbReference type="GO" id="GO:0006506">
    <property type="term" value="P:GPI anchor biosynthetic process"/>
    <property type="evidence" value="ECO:0007669"/>
    <property type="project" value="UniProtKB-KW"/>
</dbReference>
<keyword evidence="8 11" id="KW-1133">Transmembrane helix</keyword>
<comment type="caution">
    <text evidence="11">Lacks conserved residue(s) required for the propagation of feature annotation.</text>
</comment>
<dbReference type="GO" id="GO:0000026">
    <property type="term" value="F:alpha-1,2-mannosyltransferase activity"/>
    <property type="evidence" value="ECO:0007669"/>
    <property type="project" value="TreeGrafter"/>
</dbReference>
<dbReference type="InParanoid" id="A0A2R5GLV0"/>
<evidence type="ECO:0000256" key="4">
    <source>
        <dbReference type="ARBA" id="ARBA00022676"/>
    </source>
</evidence>
<keyword evidence="6 11" id="KW-0812">Transmembrane</keyword>
<dbReference type="Pfam" id="PF03901">
    <property type="entry name" value="Glyco_transf_22"/>
    <property type="match status" value="1"/>
</dbReference>
<comment type="similarity">
    <text evidence="10">Belongs to the glycosyltransferase 22 family. PIGZ subfamily.</text>
</comment>
<dbReference type="Proteomes" id="UP000241890">
    <property type="component" value="Unassembled WGS sequence"/>
</dbReference>
<evidence type="ECO:0000313" key="13">
    <source>
        <dbReference type="Proteomes" id="UP000241890"/>
    </source>
</evidence>
<keyword evidence="7 11" id="KW-0256">Endoplasmic reticulum</keyword>
<dbReference type="AlphaFoldDB" id="A0A2R5GLV0"/>
<evidence type="ECO:0000256" key="10">
    <source>
        <dbReference type="ARBA" id="ARBA00038466"/>
    </source>
</evidence>
<dbReference type="EC" id="2.4.1.-" evidence="11"/>
<keyword evidence="5 12" id="KW-0808">Transferase</keyword>
<dbReference type="InterPro" id="IPR005599">
    <property type="entry name" value="GPI_mannosylTrfase"/>
</dbReference>
<keyword evidence="3" id="KW-0337">GPI-anchor biosynthesis</keyword>
<feature type="transmembrane region" description="Helical" evidence="11">
    <location>
        <begin position="91"/>
        <end position="110"/>
    </location>
</feature>
<evidence type="ECO:0000256" key="6">
    <source>
        <dbReference type="ARBA" id="ARBA00022692"/>
    </source>
</evidence>
<dbReference type="GO" id="GO:0005789">
    <property type="term" value="C:endoplasmic reticulum membrane"/>
    <property type="evidence" value="ECO:0007669"/>
    <property type="project" value="UniProtKB-SubCell"/>
</dbReference>
<comment type="pathway">
    <text evidence="2">Glycolipid biosynthesis; glycosylphosphatidylinositol-anchor biosynthesis.</text>
</comment>
<evidence type="ECO:0000256" key="8">
    <source>
        <dbReference type="ARBA" id="ARBA00022989"/>
    </source>
</evidence>
<gene>
    <name evidence="12" type="ORF">FCC1311_075122</name>
</gene>
<proteinExistence type="inferred from homology"/>
<protein>
    <recommendedName>
        <fullName evidence="11">Mannosyltransferase</fullName>
        <ecNumber evidence="11">2.4.1.-</ecNumber>
    </recommendedName>
</protein>
<name>A0A2R5GLV0_9STRA</name>
<evidence type="ECO:0000256" key="2">
    <source>
        <dbReference type="ARBA" id="ARBA00004687"/>
    </source>
</evidence>
<evidence type="ECO:0000313" key="12">
    <source>
        <dbReference type="EMBL" id="GBG31289.1"/>
    </source>
</evidence>
<accession>A0A2R5GLV0</accession>
<dbReference type="EMBL" id="BEYU01000095">
    <property type="protein sequence ID" value="GBG31289.1"/>
    <property type="molecule type" value="Genomic_DNA"/>
</dbReference>
<evidence type="ECO:0000256" key="9">
    <source>
        <dbReference type="ARBA" id="ARBA00023136"/>
    </source>
</evidence>
<dbReference type="OrthoDB" id="10066429at2759"/>
<evidence type="ECO:0000256" key="1">
    <source>
        <dbReference type="ARBA" id="ARBA00004477"/>
    </source>
</evidence>
<keyword evidence="4 11" id="KW-0328">Glycosyltransferase</keyword>
<keyword evidence="13" id="KW-1185">Reference proteome</keyword>
<evidence type="ECO:0000256" key="3">
    <source>
        <dbReference type="ARBA" id="ARBA00022502"/>
    </source>
</evidence>
<evidence type="ECO:0000256" key="5">
    <source>
        <dbReference type="ARBA" id="ARBA00022679"/>
    </source>
</evidence>
<sequence length="279" mass="31177">MVAASTSPFVLSRKPVASKWILGYDTFVPWDADSIYVNAMEDCRSETSPLPSWLREPLGRGGVQLTLTPLNNLIYNTRFANLAQHGLHPHYLHAAVNMQLLFSPLWIFALLRRSAFATSKRAVMVAVIMCGLCTLSLAPHQEPRFLMPLILPIAVLTTEVVTRNGYAQFFWLVFNIILGIFYGFVHQGGVVPALLAIEGELFESQQTIRCIASYETYMMPRFLLTDHNVTTVDLMGTAPARIPSILRDAGCPGEEWYFLMPAICGSNYTNSDSTIWTPQ</sequence>
<keyword evidence="9 11" id="KW-0472">Membrane</keyword>
<evidence type="ECO:0000256" key="7">
    <source>
        <dbReference type="ARBA" id="ARBA00022824"/>
    </source>
</evidence>
<comment type="subcellular location">
    <subcellularLocation>
        <location evidence="1 11">Endoplasmic reticulum membrane</location>
        <topology evidence="1 11">Multi-pass membrane protein</topology>
    </subcellularLocation>
</comment>
<dbReference type="PANTHER" id="PTHR22760:SF3">
    <property type="entry name" value="GPI MANNOSYLTRANSFERASE 4"/>
    <property type="match status" value="1"/>
</dbReference>
<evidence type="ECO:0000256" key="11">
    <source>
        <dbReference type="RuleBase" id="RU363075"/>
    </source>
</evidence>
<feature type="transmembrane region" description="Helical" evidence="11">
    <location>
        <begin position="169"/>
        <end position="185"/>
    </location>
</feature>
<reference evidence="12 13" key="1">
    <citation type="submission" date="2017-12" db="EMBL/GenBank/DDBJ databases">
        <title>Sequencing, de novo assembly and annotation of complete genome of a new Thraustochytrid species, strain FCC1311.</title>
        <authorList>
            <person name="Sedici K."/>
            <person name="Godart F."/>
            <person name="Aiese Cigliano R."/>
            <person name="Sanseverino W."/>
            <person name="Barakat M."/>
            <person name="Ortet P."/>
            <person name="Marechal E."/>
            <person name="Cagnac O."/>
            <person name="Amato A."/>
        </authorList>
    </citation>
    <scope>NUCLEOTIDE SEQUENCE [LARGE SCALE GENOMIC DNA]</scope>
</reference>
<organism evidence="12 13">
    <name type="scientific">Hondaea fermentalgiana</name>
    <dbReference type="NCBI Taxonomy" id="2315210"/>
    <lineage>
        <taxon>Eukaryota</taxon>
        <taxon>Sar</taxon>
        <taxon>Stramenopiles</taxon>
        <taxon>Bigyra</taxon>
        <taxon>Labyrinthulomycetes</taxon>
        <taxon>Thraustochytrida</taxon>
        <taxon>Thraustochytriidae</taxon>
        <taxon>Hondaea</taxon>
    </lineage>
</organism>
<dbReference type="PANTHER" id="PTHR22760">
    <property type="entry name" value="GLYCOSYLTRANSFERASE"/>
    <property type="match status" value="1"/>
</dbReference>
<feature type="transmembrane region" description="Helical" evidence="11">
    <location>
        <begin position="145"/>
        <end position="162"/>
    </location>
</feature>